<keyword evidence="2" id="KW-1185">Reference proteome</keyword>
<name>A0A8K0MVB6_COCNU</name>
<comment type="caution">
    <text evidence="1">The sequence shown here is derived from an EMBL/GenBank/DDBJ whole genome shotgun (WGS) entry which is preliminary data.</text>
</comment>
<evidence type="ECO:0000313" key="2">
    <source>
        <dbReference type="Proteomes" id="UP000797356"/>
    </source>
</evidence>
<reference evidence="1" key="1">
    <citation type="journal article" date="2017" name="Gigascience">
        <title>The genome draft of coconut (Cocos nucifera).</title>
        <authorList>
            <person name="Xiao Y."/>
            <person name="Xu P."/>
            <person name="Fan H."/>
            <person name="Baudouin L."/>
            <person name="Xia W."/>
            <person name="Bocs S."/>
            <person name="Xu J."/>
            <person name="Li Q."/>
            <person name="Guo A."/>
            <person name="Zhou L."/>
            <person name="Li J."/>
            <person name="Wu Y."/>
            <person name="Ma Z."/>
            <person name="Armero A."/>
            <person name="Issali A.E."/>
            <person name="Liu N."/>
            <person name="Peng M."/>
            <person name="Yang Y."/>
        </authorList>
    </citation>
    <scope>NUCLEOTIDE SEQUENCE</scope>
    <source>
        <tissue evidence="1">Spear leaf of Hainan Tall coconut</tissue>
    </source>
</reference>
<reference evidence="1" key="2">
    <citation type="submission" date="2019-07" db="EMBL/GenBank/DDBJ databases">
        <authorList>
            <person name="Yang Y."/>
            <person name="Bocs S."/>
            <person name="Baudouin L."/>
        </authorList>
    </citation>
    <scope>NUCLEOTIDE SEQUENCE</scope>
    <source>
        <tissue evidence="1">Spear leaf of Hainan Tall coconut</tissue>
    </source>
</reference>
<dbReference type="AlphaFoldDB" id="A0A8K0MVB6"/>
<dbReference type="EMBL" id="CM017872">
    <property type="protein sequence ID" value="KAG1327280.1"/>
    <property type="molecule type" value="Genomic_DNA"/>
</dbReference>
<gene>
    <name evidence="1" type="ORF">COCNU_01G012140</name>
</gene>
<evidence type="ECO:0000313" key="1">
    <source>
        <dbReference type="EMBL" id="KAG1327280.1"/>
    </source>
</evidence>
<dbReference type="Proteomes" id="UP000797356">
    <property type="component" value="Chromosome 1"/>
</dbReference>
<sequence>MTSKEALAGPGAGASAAKAVVAEAAAIRTAQAIFLISIAGGGVLPETTFGMRKGNGKECVNGFFSSLFTGLRREWEEVCGVL</sequence>
<proteinExistence type="predicted"/>
<organism evidence="1 2">
    <name type="scientific">Cocos nucifera</name>
    <name type="common">Coconut palm</name>
    <dbReference type="NCBI Taxonomy" id="13894"/>
    <lineage>
        <taxon>Eukaryota</taxon>
        <taxon>Viridiplantae</taxon>
        <taxon>Streptophyta</taxon>
        <taxon>Embryophyta</taxon>
        <taxon>Tracheophyta</taxon>
        <taxon>Spermatophyta</taxon>
        <taxon>Magnoliopsida</taxon>
        <taxon>Liliopsida</taxon>
        <taxon>Arecaceae</taxon>
        <taxon>Arecoideae</taxon>
        <taxon>Cocoseae</taxon>
        <taxon>Attaleinae</taxon>
        <taxon>Cocos</taxon>
    </lineage>
</organism>
<accession>A0A8K0MVB6</accession>
<protein>
    <submittedName>
        <fullName evidence="1">Uncharacterized protein</fullName>
    </submittedName>
</protein>